<dbReference type="Gene3D" id="3.40.50.1820">
    <property type="entry name" value="alpha/beta hydrolase"/>
    <property type="match status" value="1"/>
</dbReference>
<proteinExistence type="predicted"/>
<evidence type="ECO:0000313" key="3">
    <source>
        <dbReference type="Proteomes" id="UP000002297"/>
    </source>
</evidence>
<dbReference type="STRING" id="216432.CA2559_07480"/>
<reference evidence="2 3" key="1">
    <citation type="journal article" date="2010" name="J. Bacteriol.">
        <title>The complete genome sequence of Croceibacter atlanticus HTCC2559T.</title>
        <authorList>
            <person name="Oh H.M."/>
            <person name="Kang I."/>
            <person name="Ferriera S."/>
            <person name="Giovannoni S.J."/>
            <person name="Cho J.C."/>
        </authorList>
    </citation>
    <scope>NUCLEOTIDE SEQUENCE [LARGE SCALE GENOMIC DNA]</scope>
    <source>
        <strain evidence="3">ATCC BAA-628 / HTCC2559 / KCTC 12090</strain>
    </source>
</reference>
<gene>
    <name evidence="2" type="ordered locus">CA2559_07480</name>
</gene>
<evidence type="ECO:0000313" key="2">
    <source>
        <dbReference type="EMBL" id="EAP88585.1"/>
    </source>
</evidence>
<dbReference type="EMBL" id="CP002046">
    <property type="protein sequence ID" value="EAP88585.1"/>
    <property type="molecule type" value="Genomic_DNA"/>
</dbReference>
<dbReference type="eggNOG" id="COG1073">
    <property type="taxonomic scope" value="Bacteria"/>
</dbReference>
<dbReference type="AlphaFoldDB" id="A3U8L8"/>
<organism evidence="2 3">
    <name type="scientific">Croceibacter atlanticus (strain ATCC BAA-628 / JCM 21780 / CIP 108009 / IAM 15332 / KCTC 12090 / HTCC2559)</name>
    <dbReference type="NCBI Taxonomy" id="216432"/>
    <lineage>
        <taxon>Bacteria</taxon>
        <taxon>Pseudomonadati</taxon>
        <taxon>Bacteroidota</taxon>
        <taxon>Flavobacteriia</taxon>
        <taxon>Flavobacteriales</taxon>
        <taxon>Flavobacteriaceae</taxon>
        <taxon>Croceibacter</taxon>
    </lineage>
</organism>
<keyword evidence="3" id="KW-1185">Reference proteome</keyword>
<dbReference type="HOGENOM" id="CLU_033707_1_0_10"/>
<name>A3U8L8_CROAH</name>
<dbReference type="InterPro" id="IPR029058">
    <property type="entry name" value="AB_hydrolase_fold"/>
</dbReference>
<dbReference type="Pfam" id="PF20434">
    <property type="entry name" value="BD-FAE"/>
    <property type="match status" value="1"/>
</dbReference>
<dbReference type="InterPro" id="IPR049492">
    <property type="entry name" value="BD-FAE-like_dom"/>
</dbReference>
<sequence>MFCALTVNAQGVFSKEGQQKKADTLQKLKLTPFVHGTLQLPKDGKAEKLIVFIMGSGDVDRDGNQATSRRNTFKKMADQLAKKGIATFRYDKRVIPMLKQNMDYRKISFNDFIKDAKDAIAYFRNEGNYNQIFIAGHSQGSLVGMLAAKDTADGFISIAGPSTTIDEAIVSQLEQQMGMGKEAEYAFNALRKDGKVTDYNKGLASIFNEDLQPFLLSWMPYNPTEEIKKLEMPILIINGTKDLQVTVKDAEVLHDAAPESELKIFENMNHVLVTIEGDDLENAKSYNESWRPLTMGLVETIANFVTKH</sequence>
<protein>
    <recommendedName>
        <fullName evidence="1">BD-FAE-like domain-containing protein</fullName>
    </recommendedName>
</protein>
<dbReference type="Proteomes" id="UP000002297">
    <property type="component" value="Chromosome"/>
</dbReference>
<dbReference type="KEGG" id="cat:CA2559_07480"/>
<dbReference type="InterPro" id="IPR053145">
    <property type="entry name" value="AB_hydrolase_Est10"/>
</dbReference>
<evidence type="ECO:0000259" key="1">
    <source>
        <dbReference type="Pfam" id="PF20434"/>
    </source>
</evidence>
<dbReference type="PANTHER" id="PTHR43265">
    <property type="entry name" value="ESTERASE ESTD"/>
    <property type="match status" value="1"/>
</dbReference>
<dbReference type="SUPFAM" id="SSF53474">
    <property type="entry name" value="alpha/beta-Hydrolases"/>
    <property type="match status" value="1"/>
</dbReference>
<feature type="domain" description="BD-FAE-like" evidence="1">
    <location>
        <begin position="39"/>
        <end position="255"/>
    </location>
</feature>
<dbReference type="PANTHER" id="PTHR43265:SF1">
    <property type="entry name" value="ESTERASE ESTD"/>
    <property type="match status" value="1"/>
</dbReference>
<accession>A3U8L8</accession>
<dbReference type="GO" id="GO:0052689">
    <property type="term" value="F:carboxylic ester hydrolase activity"/>
    <property type="evidence" value="ECO:0007669"/>
    <property type="project" value="TreeGrafter"/>
</dbReference>